<dbReference type="PROSITE" id="PS50126">
    <property type="entry name" value="S1"/>
    <property type="match status" value="6"/>
</dbReference>
<dbReference type="PANTHER" id="PTHR10724">
    <property type="entry name" value="30S RIBOSOMAL PROTEIN S1"/>
    <property type="match status" value="1"/>
</dbReference>
<proteinExistence type="inferred from homology"/>
<dbReference type="InterPro" id="IPR012340">
    <property type="entry name" value="NA-bd_OB-fold"/>
</dbReference>
<dbReference type="KEGG" id="wsu:WS1311"/>
<dbReference type="Pfam" id="PF00575">
    <property type="entry name" value="S1"/>
    <property type="match status" value="5"/>
</dbReference>
<keyword evidence="7" id="KW-1185">Reference proteome</keyword>
<dbReference type="AlphaFoldDB" id="Q7M8Y5"/>
<dbReference type="GO" id="GO:0003729">
    <property type="term" value="F:mRNA binding"/>
    <property type="evidence" value="ECO:0007669"/>
    <property type="project" value="TreeGrafter"/>
</dbReference>
<dbReference type="STRING" id="273121.WS1311"/>
<feature type="domain" description="S1 motif" evidence="5">
    <location>
        <begin position="458"/>
        <end position="523"/>
    </location>
</feature>
<dbReference type="HOGENOM" id="CLU_015805_2_1_7"/>
<feature type="domain" description="S1 motif" evidence="5">
    <location>
        <begin position="373"/>
        <end position="441"/>
    </location>
</feature>
<dbReference type="RefSeq" id="WP_011139173.1">
    <property type="nucleotide sequence ID" value="NC_005090.1"/>
</dbReference>
<protein>
    <submittedName>
        <fullName evidence="6">30S RIBOSOMAL PROTEIN S1</fullName>
    </submittedName>
</protein>
<reference evidence="6 7" key="1">
    <citation type="journal article" date="2003" name="Proc. Natl. Acad. Sci. U.S.A.">
        <title>Complete genome sequence and analysis of Wolinella succinogenes.</title>
        <authorList>
            <person name="Baar C."/>
            <person name="Eppinger M."/>
            <person name="Raddatz G."/>
            <person name="Simon JM."/>
            <person name="Lanz C."/>
            <person name="Klimmek O."/>
            <person name="Nandakumar R."/>
            <person name="Gross R."/>
            <person name="Rosinus A."/>
            <person name="Keller H."/>
            <person name="Jagtap P."/>
            <person name="Linke B."/>
            <person name="Meyer F."/>
            <person name="Lederer H."/>
            <person name="Schuster S.C."/>
        </authorList>
    </citation>
    <scope>NUCLEOTIDE SEQUENCE [LARGE SCALE GENOMIC DNA]</scope>
    <source>
        <strain evidence="7">ATCC 29543 / DSM 1740 / CCUG 13145 / JCM 31913 / LMG 7466 / NCTC 11488 / FDC 602W</strain>
    </source>
</reference>
<dbReference type="NCBIfam" id="NF004956">
    <property type="entry name" value="PRK06299.1-6"/>
    <property type="match status" value="1"/>
</dbReference>
<evidence type="ECO:0000256" key="1">
    <source>
        <dbReference type="ARBA" id="ARBA00006767"/>
    </source>
</evidence>
<feature type="domain" description="S1 motif" evidence="5">
    <location>
        <begin position="201"/>
        <end position="269"/>
    </location>
</feature>
<feature type="domain" description="S1 motif" evidence="5">
    <location>
        <begin position="286"/>
        <end position="356"/>
    </location>
</feature>
<dbReference type="InterPro" id="IPR035104">
    <property type="entry name" value="Ribosomal_protein_S1-like"/>
</dbReference>
<dbReference type="GO" id="GO:0022627">
    <property type="term" value="C:cytosolic small ribosomal subunit"/>
    <property type="evidence" value="ECO:0007669"/>
    <property type="project" value="TreeGrafter"/>
</dbReference>
<dbReference type="eggNOG" id="COG2183">
    <property type="taxonomic scope" value="Bacteria"/>
</dbReference>
<evidence type="ECO:0000256" key="3">
    <source>
        <dbReference type="ARBA" id="ARBA00023274"/>
    </source>
</evidence>
<dbReference type="eggNOG" id="COG0539">
    <property type="taxonomic scope" value="Bacteria"/>
</dbReference>
<dbReference type="InterPro" id="IPR003029">
    <property type="entry name" value="S1_domain"/>
</dbReference>
<name>Q7M8Y5_WOLSU</name>
<dbReference type="PANTHER" id="PTHR10724:SF7">
    <property type="entry name" value="SMALL RIBOSOMAL SUBUNIT PROTEIN BS1C"/>
    <property type="match status" value="1"/>
</dbReference>
<dbReference type="GO" id="GO:0006412">
    <property type="term" value="P:translation"/>
    <property type="evidence" value="ECO:0007669"/>
    <property type="project" value="TreeGrafter"/>
</dbReference>
<evidence type="ECO:0000256" key="2">
    <source>
        <dbReference type="ARBA" id="ARBA00022980"/>
    </source>
</evidence>
<dbReference type="InterPro" id="IPR050437">
    <property type="entry name" value="Ribos_protein_bS1-like"/>
</dbReference>
<evidence type="ECO:0000313" key="7">
    <source>
        <dbReference type="Proteomes" id="UP000000422"/>
    </source>
</evidence>
<dbReference type="Proteomes" id="UP000000422">
    <property type="component" value="Chromosome"/>
</dbReference>
<comment type="similarity">
    <text evidence="1">Belongs to the bacterial ribosomal protein bS1 family.</text>
</comment>
<keyword evidence="2 6" id="KW-0689">Ribosomal protein</keyword>
<sequence>MVENQKFNNEHLGEDEDFASMLEESWEKSENETITKGTIVAINDDTVLVDVGEKIEGRINIAEILDEEGKPKYKAGDELPIIITGNRNERPMISHQKAIRREKLKEKIAAFGEDYRDVVVEGVITKKNRGGYVIESEGLEYFMPKFMSALKEDAKNLGKTIKACIINIKPEDDTIVVSRKRFFELDNKVKKEGAAKLLEATEPLPGVVKKITSFGMFVEVDGVEGLVHYTEISYKGPVNPSKIYQEGDQVSVKAIAYDEEKKRLSLSIKATVDDPWREIENELEVGDAINVTVSNVEPYGAFVDLGNDIEGFLHISEISWDKNIKHPGEYLKSGQEIDVEVIEIDTKKRRLRVSLKKLLEKPFEQFMKTHKEGDVIKGAVATLTDFGAFIRIGAIDGLLHNEDAFWEKNGKCKEVMKEGDEVEVKIVKIDKDKERVSLSRKSLIASPAEDFAKNHQIDDSVIGKIRDIKDFGVFINLEDGIDALIRIEDLAPLKKEELNIGDEIEGVISLIDKENNKIRVSVRRLERKKEKESMKAFNSDDKMTLGDILKDQI</sequence>
<dbReference type="CDD" id="cd04465">
    <property type="entry name" value="S1_RPS1_repeat_ec2_hs2"/>
    <property type="match status" value="1"/>
</dbReference>
<evidence type="ECO:0000313" key="6">
    <source>
        <dbReference type="EMBL" id="CAE10387.1"/>
    </source>
</evidence>
<dbReference type="SUPFAM" id="SSF50249">
    <property type="entry name" value="Nucleic acid-binding proteins"/>
    <property type="match status" value="6"/>
</dbReference>
<dbReference type="GO" id="GO:0003735">
    <property type="term" value="F:structural constituent of ribosome"/>
    <property type="evidence" value="ECO:0007669"/>
    <property type="project" value="TreeGrafter"/>
</dbReference>
<organism evidence="7">
    <name type="scientific">Wolinella succinogenes (strain ATCC 29543 / DSM 1740 / CCUG 13145 / JCM 31913 / LMG 7466 / NCTC 11488 / FDC 602W)</name>
    <name type="common">Vibrio succinogenes</name>
    <dbReference type="NCBI Taxonomy" id="273121"/>
    <lineage>
        <taxon>Bacteria</taxon>
        <taxon>Pseudomonadati</taxon>
        <taxon>Campylobacterota</taxon>
        <taxon>Epsilonproteobacteria</taxon>
        <taxon>Campylobacterales</taxon>
        <taxon>Helicobacteraceae</taxon>
        <taxon>Wolinella</taxon>
    </lineage>
</organism>
<gene>
    <name evidence="6" type="primary">RPSA</name>
    <name evidence="6" type="ordered locus">WS1311</name>
</gene>
<feature type="domain" description="S1 motif" evidence="5">
    <location>
        <begin position="32"/>
        <end position="98"/>
    </location>
</feature>
<accession>Q7M8Y5</accession>
<evidence type="ECO:0000259" key="5">
    <source>
        <dbReference type="PROSITE" id="PS50126"/>
    </source>
</evidence>
<evidence type="ECO:0000256" key="4">
    <source>
        <dbReference type="ARBA" id="ARBA00025604"/>
    </source>
</evidence>
<dbReference type="PRINTS" id="PR00681">
    <property type="entry name" value="RIBOSOMALS1"/>
</dbReference>
<feature type="domain" description="S1 motif" evidence="5">
    <location>
        <begin position="117"/>
        <end position="180"/>
    </location>
</feature>
<dbReference type="EMBL" id="BX571660">
    <property type="protein sequence ID" value="CAE10387.1"/>
    <property type="molecule type" value="Genomic_DNA"/>
</dbReference>
<dbReference type="SMART" id="SM00316">
    <property type="entry name" value="S1"/>
    <property type="match status" value="6"/>
</dbReference>
<dbReference type="FunFam" id="2.40.50.140:FF:000103">
    <property type="entry name" value="protein RRP5 homolog"/>
    <property type="match status" value="1"/>
</dbReference>
<keyword evidence="3" id="KW-0687">Ribonucleoprotein</keyword>
<comment type="function">
    <text evidence="4">Binds mRNA; thus facilitating recognition of the initiation point. It is needed to translate mRNA with a short Shine-Dalgarno (SD) purine-rich sequence.</text>
</comment>
<dbReference type="Gene3D" id="2.40.50.140">
    <property type="entry name" value="Nucleic acid-binding proteins"/>
    <property type="match status" value="5"/>
</dbReference>